<organism evidence="2 3">
    <name type="scientific">Tindallia californiensis</name>
    <dbReference type="NCBI Taxonomy" id="159292"/>
    <lineage>
        <taxon>Bacteria</taxon>
        <taxon>Bacillati</taxon>
        <taxon>Bacillota</taxon>
        <taxon>Clostridia</taxon>
        <taxon>Peptostreptococcales</taxon>
        <taxon>Tindalliaceae</taxon>
        <taxon>Tindallia</taxon>
    </lineage>
</organism>
<dbReference type="AlphaFoldDB" id="A0A1H3NQ02"/>
<reference evidence="2 3" key="1">
    <citation type="submission" date="2016-10" db="EMBL/GenBank/DDBJ databases">
        <authorList>
            <person name="de Groot N.N."/>
        </authorList>
    </citation>
    <scope>NUCLEOTIDE SEQUENCE [LARGE SCALE GENOMIC DNA]</scope>
    <source>
        <strain evidence="2 3">APO</strain>
    </source>
</reference>
<dbReference type="OrthoDB" id="9858478at2"/>
<feature type="compositionally biased region" description="Basic and acidic residues" evidence="1">
    <location>
        <begin position="94"/>
        <end position="106"/>
    </location>
</feature>
<feature type="compositionally biased region" description="Basic residues" evidence="1">
    <location>
        <begin position="69"/>
        <end position="84"/>
    </location>
</feature>
<evidence type="ECO:0000313" key="3">
    <source>
        <dbReference type="Proteomes" id="UP000199230"/>
    </source>
</evidence>
<feature type="compositionally biased region" description="Basic and acidic residues" evidence="1">
    <location>
        <begin position="43"/>
        <end position="53"/>
    </location>
</feature>
<sequence length="106" mass="12471">MTIKPIDQQITVLNSVQESKNQQNQNNRAHTTNQFIQGQQQIETEKDKTRITEYDETQGQKINQDSKKNNHNSKQQKKRKKKKGKNDLDEESFESEKKGTRLDIKI</sequence>
<accession>A0A1H3NQ02</accession>
<dbReference type="STRING" id="159292.SAMN05192546_105230"/>
<dbReference type="EMBL" id="FNPV01000005">
    <property type="protein sequence ID" value="SDY91017.1"/>
    <property type="molecule type" value="Genomic_DNA"/>
</dbReference>
<feature type="region of interest" description="Disordered" evidence="1">
    <location>
        <begin position="15"/>
        <end position="106"/>
    </location>
</feature>
<gene>
    <name evidence="2" type="ORF">SAMN05192546_105230</name>
</gene>
<evidence type="ECO:0000313" key="2">
    <source>
        <dbReference type="EMBL" id="SDY91017.1"/>
    </source>
</evidence>
<name>A0A1H3NQ02_9FIRM</name>
<proteinExistence type="predicted"/>
<dbReference type="RefSeq" id="WP_093313371.1">
    <property type="nucleotide sequence ID" value="NZ_FNPV01000005.1"/>
</dbReference>
<dbReference type="Proteomes" id="UP000199230">
    <property type="component" value="Unassembled WGS sequence"/>
</dbReference>
<evidence type="ECO:0000256" key="1">
    <source>
        <dbReference type="SAM" id="MobiDB-lite"/>
    </source>
</evidence>
<keyword evidence="3" id="KW-1185">Reference proteome</keyword>
<protein>
    <submittedName>
        <fullName evidence="2">Uncharacterized protein</fullName>
    </submittedName>
</protein>
<feature type="compositionally biased region" description="Polar residues" evidence="1">
    <location>
        <begin position="15"/>
        <end position="42"/>
    </location>
</feature>